<dbReference type="AlphaFoldDB" id="A0A5B9DBD7"/>
<dbReference type="GeneID" id="41330148"/>
<dbReference type="KEGG" id="psyt:DSAG12_02161"/>
<keyword evidence="1" id="KW-0472">Membrane</keyword>
<gene>
    <name evidence="2" type="ORF">DSAG12_02161</name>
</gene>
<keyword evidence="1" id="KW-1133">Transmembrane helix</keyword>
<sequence length="177" mass="21618">MEWHEWVLWIIAVLGFLLSLINGIYNIKKSTPRLRITFEAKDSKMIILKNLSDEIFIIRTLKFILYKKKYNYYLFPVNGDFTFSSFSIPPKKVNYNDVHDFYELNKYIKTQKLKYPIKYKIEALDDSDKKYYSKTRILISSDEEKYDLDDRLFHSFFTAQFRVFFLRIKNYLEKYKK</sequence>
<feature type="transmembrane region" description="Helical" evidence="1">
    <location>
        <begin position="6"/>
        <end position="25"/>
    </location>
</feature>
<dbReference type="EMBL" id="CP042905">
    <property type="protein sequence ID" value="QEE16331.1"/>
    <property type="molecule type" value="Genomic_DNA"/>
</dbReference>
<reference evidence="2 3" key="1">
    <citation type="journal article" date="2020" name="Nature">
        <title>Isolation of an archaeon at the prokaryote-eukaryote interface.</title>
        <authorList>
            <person name="Imachi H."/>
            <person name="Nobu M.K."/>
            <person name="Nakahara N."/>
            <person name="Morono Y."/>
            <person name="Ogawara M."/>
            <person name="Takaki Y."/>
            <person name="Takano Y."/>
            <person name="Uematsu K."/>
            <person name="Ikuta T."/>
            <person name="Ito M."/>
            <person name="Matsui Y."/>
            <person name="Miyazaki M."/>
            <person name="Murata K."/>
            <person name="Saito Y."/>
            <person name="Sakai S."/>
            <person name="Song C."/>
            <person name="Tasumi E."/>
            <person name="Yamanaka Y."/>
            <person name="Yamaguchi T."/>
            <person name="Kamagata Y."/>
            <person name="Tamaki H."/>
            <person name="Takai K."/>
        </authorList>
    </citation>
    <scope>NUCLEOTIDE SEQUENCE [LARGE SCALE GENOMIC DNA]</scope>
    <source>
        <strain evidence="2 3">MK-D1</strain>
    </source>
</reference>
<name>A0A5B9DBD7_9ARCH</name>
<keyword evidence="3" id="KW-1185">Reference proteome</keyword>
<keyword evidence="1" id="KW-0812">Transmembrane</keyword>
<dbReference type="Proteomes" id="UP000321408">
    <property type="component" value="Chromosome"/>
</dbReference>
<evidence type="ECO:0000256" key="1">
    <source>
        <dbReference type="SAM" id="Phobius"/>
    </source>
</evidence>
<organism evidence="2 3">
    <name type="scientific">Promethearchaeum syntrophicum</name>
    <dbReference type="NCBI Taxonomy" id="2594042"/>
    <lineage>
        <taxon>Archaea</taxon>
        <taxon>Promethearchaeati</taxon>
        <taxon>Promethearchaeota</taxon>
        <taxon>Promethearchaeia</taxon>
        <taxon>Promethearchaeales</taxon>
        <taxon>Promethearchaeaceae</taxon>
        <taxon>Promethearchaeum</taxon>
    </lineage>
</organism>
<evidence type="ECO:0000313" key="2">
    <source>
        <dbReference type="EMBL" id="QEE16331.1"/>
    </source>
</evidence>
<reference evidence="2 3" key="2">
    <citation type="journal article" date="2024" name="Int. J. Syst. Evol. Microbiol.">
        <title>Promethearchaeum syntrophicum gen. nov., sp. nov., an anaerobic, obligately syntrophic archaeon, the first isolate of the lineage 'Asgard' archaea, and proposal of the new archaeal phylum Promethearchaeota phyl. nov. and kingdom Promethearchaeati regn. nov.</title>
        <authorList>
            <person name="Imachi H."/>
            <person name="Nobu M.K."/>
            <person name="Kato S."/>
            <person name="Takaki Y."/>
            <person name="Miyazaki M."/>
            <person name="Miyata M."/>
            <person name="Ogawara M."/>
            <person name="Saito Y."/>
            <person name="Sakai S."/>
            <person name="Tahara Y.O."/>
            <person name="Takano Y."/>
            <person name="Tasumi E."/>
            <person name="Uematsu K."/>
            <person name="Yoshimura T."/>
            <person name="Itoh T."/>
            <person name="Ohkuma M."/>
            <person name="Takai K."/>
        </authorList>
    </citation>
    <scope>NUCLEOTIDE SEQUENCE [LARGE SCALE GENOMIC DNA]</scope>
    <source>
        <strain evidence="2 3">MK-D1</strain>
    </source>
</reference>
<evidence type="ECO:0000313" key="3">
    <source>
        <dbReference type="Proteomes" id="UP000321408"/>
    </source>
</evidence>
<proteinExistence type="predicted"/>
<dbReference type="RefSeq" id="WP_147663213.1">
    <property type="nucleotide sequence ID" value="NZ_CP042905.2"/>
</dbReference>
<accession>A0A5B9DBD7</accession>
<protein>
    <submittedName>
        <fullName evidence="2">Uncharacterized protein</fullName>
    </submittedName>
</protein>